<accession>A0A3A6PWN4</accession>
<gene>
    <name evidence="2" type="ORF">DP106_13415</name>
</gene>
<dbReference type="AlphaFoldDB" id="A0A3A6PWN4"/>
<dbReference type="RefSeq" id="WP_120086109.1">
    <property type="nucleotide sequence ID" value="NZ_QMDW01000027.1"/>
</dbReference>
<feature type="domain" description="HTH marR-type" evidence="1">
    <location>
        <begin position="3"/>
        <end position="101"/>
    </location>
</feature>
<evidence type="ECO:0000259" key="1">
    <source>
        <dbReference type="SMART" id="SM00347"/>
    </source>
</evidence>
<dbReference type="Pfam" id="PF01047">
    <property type="entry name" value="MarR"/>
    <property type="match status" value="1"/>
</dbReference>
<organism evidence="2 3">
    <name type="scientific">Halonotius pteroides</name>
    <dbReference type="NCBI Taxonomy" id="268735"/>
    <lineage>
        <taxon>Archaea</taxon>
        <taxon>Methanobacteriati</taxon>
        <taxon>Methanobacteriota</taxon>
        <taxon>Stenosarchaea group</taxon>
        <taxon>Halobacteria</taxon>
        <taxon>Halobacteriales</taxon>
        <taxon>Haloferacaceae</taxon>
        <taxon>Halonotius</taxon>
    </lineage>
</organism>
<dbReference type="SMART" id="SM00347">
    <property type="entry name" value="HTH_MARR"/>
    <property type="match status" value="1"/>
</dbReference>
<protein>
    <submittedName>
        <fullName evidence="2">MarR family transcriptional regulator</fullName>
    </submittedName>
</protein>
<sequence>MSVAEPPVELSESQHRGLELIEETGGLHQSELWKELDVSSRTGSRIVDRLLEAELIERTETMYNGRKTYYLTPTGADLDYRLLMAGDMLSPLIGEDDVDSQSDVFTQWVMNLQYEQE</sequence>
<dbReference type="InterPro" id="IPR000835">
    <property type="entry name" value="HTH_MarR-typ"/>
</dbReference>
<proteinExistence type="predicted"/>
<dbReference type="EMBL" id="QMDW01000027">
    <property type="protein sequence ID" value="RJX48012.1"/>
    <property type="molecule type" value="Genomic_DNA"/>
</dbReference>
<name>A0A3A6PWN4_9EURY</name>
<evidence type="ECO:0000313" key="3">
    <source>
        <dbReference type="Proteomes" id="UP000281564"/>
    </source>
</evidence>
<dbReference type="InterPro" id="IPR036390">
    <property type="entry name" value="WH_DNA-bd_sf"/>
</dbReference>
<keyword evidence="3" id="KW-1185">Reference proteome</keyword>
<dbReference type="GO" id="GO:0003700">
    <property type="term" value="F:DNA-binding transcription factor activity"/>
    <property type="evidence" value="ECO:0007669"/>
    <property type="project" value="InterPro"/>
</dbReference>
<dbReference type="OrthoDB" id="31046at2157"/>
<reference evidence="2 3" key="1">
    <citation type="submission" date="2018-06" db="EMBL/GenBank/DDBJ databases">
        <title>Halonotius sp. F13-13 a new haloarchaeeon isolated from a solar saltern from Isla Cristina, Huelva, Spain.</title>
        <authorList>
            <person name="Duran-Viseras A."/>
            <person name="Sanchez-Porro C."/>
            <person name="Ventosa A."/>
        </authorList>
    </citation>
    <scope>NUCLEOTIDE SEQUENCE [LARGE SCALE GENOMIC DNA]</scope>
    <source>
        <strain evidence="2 3">CECT 7525</strain>
    </source>
</reference>
<dbReference type="Gene3D" id="1.10.10.10">
    <property type="entry name" value="Winged helix-like DNA-binding domain superfamily/Winged helix DNA-binding domain"/>
    <property type="match status" value="1"/>
</dbReference>
<evidence type="ECO:0000313" key="2">
    <source>
        <dbReference type="EMBL" id="RJX48012.1"/>
    </source>
</evidence>
<dbReference type="SUPFAM" id="SSF46785">
    <property type="entry name" value="Winged helix' DNA-binding domain"/>
    <property type="match status" value="1"/>
</dbReference>
<dbReference type="Proteomes" id="UP000281564">
    <property type="component" value="Unassembled WGS sequence"/>
</dbReference>
<dbReference type="InterPro" id="IPR036388">
    <property type="entry name" value="WH-like_DNA-bd_sf"/>
</dbReference>
<comment type="caution">
    <text evidence="2">The sequence shown here is derived from an EMBL/GenBank/DDBJ whole genome shotgun (WGS) entry which is preliminary data.</text>
</comment>